<evidence type="ECO:0000313" key="12">
    <source>
        <dbReference type="EMBL" id="TQJ09173.1"/>
    </source>
</evidence>
<dbReference type="PANTHER" id="PTHR43646:SF2">
    <property type="entry name" value="GLYCOSYLTRANSFERASE 2-LIKE DOMAIN-CONTAINING PROTEIN"/>
    <property type="match status" value="1"/>
</dbReference>
<gene>
    <name evidence="12" type="ORF">FB458_2281</name>
</gene>
<dbReference type="EMBL" id="VFMN01000001">
    <property type="protein sequence ID" value="TQJ09173.1"/>
    <property type="molecule type" value="Genomic_DNA"/>
</dbReference>
<evidence type="ECO:0000313" key="13">
    <source>
        <dbReference type="Proteomes" id="UP000317893"/>
    </source>
</evidence>
<evidence type="ECO:0000256" key="4">
    <source>
        <dbReference type="ARBA" id="ARBA00022679"/>
    </source>
</evidence>
<keyword evidence="2" id="KW-1003">Cell membrane</keyword>
<dbReference type="RefSeq" id="WP_170185653.1">
    <property type="nucleotide sequence ID" value="NZ_BAAAPR010000005.1"/>
</dbReference>
<evidence type="ECO:0000256" key="2">
    <source>
        <dbReference type="ARBA" id="ARBA00022475"/>
    </source>
</evidence>
<evidence type="ECO:0000256" key="5">
    <source>
        <dbReference type="ARBA" id="ARBA00023136"/>
    </source>
</evidence>
<name>A0A542E1F2_9MICO</name>
<dbReference type="AlphaFoldDB" id="A0A542E1F2"/>
<keyword evidence="13" id="KW-1185">Reference proteome</keyword>
<comment type="similarity">
    <text evidence="8">Belongs to the glycosyltransferase 2 family. CrtQ subfamily.</text>
</comment>
<reference evidence="12 13" key="1">
    <citation type="submission" date="2019-06" db="EMBL/GenBank/DDBJ databases">
        <title>Sequencing the genomes of 1000 actinobacteria strains.</title>
        <authorList>
            <person name="Klenk H.-P."/>
        </authorList>
    </citation>
    <scope>NUCLEOTIDE SEQUENCE [LARGE SCALE GENOMIC DNA]</scope>
    <source>
        <strain evidence="12 13">DSM 18607</strain>
    </source>
</reference>
<comment type="function">
    <text evidence="6">Catalyzes the glycosylation of 4,4'-diaponeurosporenoate, i.e. the esterification of glucose at the C1'' position with the carboxyl group of 4,4'-diaponeurosporenic acid, to form glycosyl-4,4'-diaponeurosporenoate. This is a step in the biosynthesis of staphyloxanthin, an orange pigment present in most staphylococci strains.</text>
</comment>
<feature type="region of interest" description="Disordered" evidence="10">
    <location>
        <begin position="205"/>
        <end position="228"/>
    </location>
</feature>
<evidence type="ECO:0000256" key="1">
    <source>
        <dbReference type="ARBA" id="ARBA00004236"/>
    </source>
</evidence>
<accession>A0A542E1F2</accession>
<keyword evidence="4 12" id="KW-0808">Transferase</keyword>
<dbReference type="InterPro" id="IPR029044">
    <property type="entry name" value="Nucleotide-diphossugar_trans"/>
</dbReference>
<comment type="subcellular location">
    <subcellularLocation>
        <location evidence="1">Cell membrane</location>
    </subcellularLocation>
</comment>
<feature type="domain" description="Glycosyltransferase 2-like" evidence="11">
    <location>
        <begin position="4"/>
        <end position="127"/>
    </location>
</feature>
<protein>
    <recommendedName>
        <fullName evidence="9">4,4'-diaponeurosporenoate glycosyltransferase</fullName>
    </recommendedName>
</protein>
<evidence type="ECO:0000256" key="7">
    <source>
        <dbReference type="ARBA" id="ARBA00037904"/>
    </source>
</evidence>
<keyword evidence="5" id="KW-0472">Membrane</keyword>
<evidence type="ECO:0000256" key="3">
    <source>
        <dbReference type="ARBA" id="ARBA00022676"/>
    </source>
</evidence>
<keyword evidence="3" id="KW-0328">Glycosyltransferase</keyword>
<proteinExistence type="inferred from homology"/>
<comment type="pathway">
    <text evidence="7">Carotenoid biosynthesis; staphyloxanthin biosynthesis; staphyloxanthin from farnesyl diphosphate: step 4/5.</text>
</comment>
<dbReference type="InterPro" id="IPR001173">
    <property type="entry name" value="Glyco_trans_2-like"/>
</dbReference>
<evidence type="ECO:0000256" key="6">
    <source>
        <dbReference type="ARBA" id="ARBA00037281"/>
    </source>
</evidence>
<dbReference type="Pfam" id="PF00535">
    <property type="entry name" value="Glycos_transf_2"/>
    <property type="match status" value="1"/>
</dbReference>
<dbReference type="GO" id="GO:0005886">
    <property type="term" value="C:plasma membrane"/>
    <property type="evidence" value="ECO:0007669"/>
    <property type="project" value="UniProtKB-SubCell"/>
</dbReference>
<dbReference type="GO" id="GO:0016757">
    <property type="term" value="F:glycosyltransferase activity"/>
    <property type="evidence" value="ECO:0007669"/>
    <property type="project" value="UniProtKB-KW"/>
</dbReference>
<dbReference type="Gene3D" id="3.90.550.10">
    <property type="entry name" value="Spore Coat Polysaccharide Biosynthesis Protein SpsA, Chain A"/>
    <property type="match status" value="1"/>
</dbReference>
<comment type="caution">
    <text evidence="12">The sequence shown here is derived from an EMBL/GenBank/DDBJ whole genome shotgun (WGS) entry which is preliminary data.</text>
</comment>
<evidence type="ECO:0000259" key="11">
    <source>
        <dbReference type="Pfam" id="PF00535"/>
    </source>
</evidence>
<sequence>MTISVVVPAYNEGAVLGRLLDALAGPDGGAGLQVVVVCNGCSDDTEEVARRHPIAAVVVSTPVGSKHGALVLGDQRAQGFPRFYVDADVVVTGDGVRRLAEQLHGGRHAVAPGRDLRTERSAWVVRAYYAVWQHLPSVRDGLVGRGVLGVDEEGFARITPRPDVLGDDLVVDLAFAPQEKVVDDSVRARIEAPRTVGDLVRRRVRAQQGNRQVDRGPTGASPRTGTGLSDVTRTVRRRAASPAQAAVFLAVTLVGRTLAARRSMAAGWLRDESSRAA</sequence>
<evidence type="ECO:0000256" key="8">
    <source>
        <dbReference type="ARBA" id="ARBA00038120"/>
    </source>
</evidence>
<organism evidence="12 13">
    <name type="scientific">Lapillicoccus jejuensis</name>
    <dbReference type="NCBI Taxonomy" id="402171"/>
    <lineage>
        <taxon>Bacteria</taxon>
        <taxon>Bacillati</taxon>
        <taxon>Actinomycetota</taxon>
        <taxon>Actinomycetes</taxon>
        <taxon>Micrococcales</taxon>
        <taxon>Intrasporangiaceae</taxon>
        <taxon>Lapillicoccus</taxon>
    </lineage>
</organism>
<dbReference type="Proteomes" id="UP000317893">
    <property type="component" value="Unassembled WGS sequence"/>
</dbReference>
<dbReference type="PANTHER" id="PTHR43646">
    <property type="entry name" value="GLYCOSYLTRANSFERASE"/>
    <property type="match status" value="1"/>
</dbReference>
<evidence type="ECO:0000256" key="10">
    <source>
        <dbReference type="SAM" id="MobiDB-lite"/>
    </source>
</evidence>
<evidence type="ECO:0000256" key="9">
    <source>
        <dbReference type="ARBA" id="ARBA00040345"/>
    </source>
</evidence>
<dbReference type="SUPFAM" id="SSF53448">
    <property type="entry name" value="Nucleotide-diphospho-sugar transferases"/>
    <property type="match status" value="1"/>
</dbReference>